<feature type="binding site" evidence="16">
    <location>
        <position position="171"/>
    </location>
    <ligand>
        <name>ATP</name>
        <dbReference type="ChEBI" id="CHEBI:30616"/>
    </ligand>
</feature>
<keyword evidence="13" id="KW-0460">Magnesium</keyword>
<protein>
    <recommendedName>
        <fullName evidence="18">Nucleoside diphosphate kinase</fullName>
        <ecNumber evidence="18">2.7.4.6</ecNumber>
    </recommendedName>
</protein>
<dbReference type="EMBL" id="OIVN01000780">
    <property type="protein sequence ID" value="SPC85472.1"/>
    <property type="molecule type" value="Genomic_DNA"/>
</dbReference>
<comment type="catalytic activity">
    <reaction evidence="1 18">
        <text>a 2'-deoxyribonucleoside 5'-diphosphate + ATP = a 2'-deoxyribonucleoside 5'-triphosphate + ADP</text>
        <dbReference type="Rhea" id="RHEA:44640"/>
        <dbReference type="ChEBI" id="CHEBI:30616"/>
        <dbReference type="ChEBI" id="CHEBI:61560"/>
        <dbReference type="ChEBI" id="CHEBI:73316"/>
        <dbReference type="ChEBI" id="CHEBI:456216"/>
        <dbReference type="EC" id="2.7.4.6"/>
    </reaction>
</comment>
<dbReference type="GO" id="GO:0009543">
    <property type="term" value="C:chloroplast thylakoid lumen"/>
    <property type="evidence" value="ECO:0007669"/>
    <property type="project" value="UniProtKB-SubCell"/>
</dbReference>
<dbReference type="AlphaFoldDB" id="A0A2N9FE63"/>
<comment type="subcellular location">
    <subcellularLocation>
        <location evidence="5">Mitochondrion intermembrane space</location>
    </subcellularLocation>
    <subcellularLocation>
        <location evidence="4">Plastid</location>
        <location evidence="4">Chloroplast thylakoid lumen</location>
    </subcellularLocation>
</comment>
<dbReference type="EC" id="2.7.4.6" evidence="18"/>
<reference evidence="21" key="1">
    <citation type="submission" date="2018-02" db="EMBL/GenBank/DDBJ databases">
        <authorList>
            <person name="Cohen D.B."/>
            <person name="Kent A.D."/>
        </authorList>
    </citation>
    <scope>NUCLEOTIDE SEQUENCE</scope>
</reference>
<evidence type="ECO:0000313" key="21">
    <source>
        <dbReference type="EMBL" id="SPC85472.1"/>
    </source>
</evidence>
<evidence type="ECO:0000256" key="13">
    <source>
        <dbReference type="ARBA" id="ARBA00022842"/>
    </source>
</evidence>
<keyword evidence="10 18" id="KW-0547">Nucleotide-binding</keyword>
<name>A0A2N9FE63_FAGSY</name>
<evidence type="ECO:0000256" key="11">
    <source>
        <dbReference type="ARBA" id="ARBA00022777"/>
    </source>
</evidence>
<dbReference type="GO" id="GO:0006183">
    <property type="term" value="P:GTP biosynthetic process"/>
    <property type="evidence" value="ECO:0007669"/>
    <property type="project" value="InterPro"/>
</dbReference>
<dbReference type="Pfam" id="PF00334">
    <property type="entry name" value="NDK"/>
    <property type="match status" value="1"/>
</dbReference>
<evidence type="ECO:0000256" key="3">
    <source>
        <dbReference type="ARBA" id="ARBA00001946"/>
    </source>
</evidence>
<dbReference type="CDD" id="cd04413">
    <property type="entry name" value="NDPk_I"/>
    <property type="match status" value="1"/>
</dbReference>
<evidence type="ECO:0000256" key="14">
    <source>
        <dbReference type="ARBA" id="ARBA00023080"/>
    </source>
</evidence>
<accession>A0A2N9FE63</accession>
<dbReference type="FunFam" id="3.30.70.141:FF:000005">
    <property type="entry name" value="Nucleoside diphosphate kinase"/>
    <property type="match status" value="1"/>
</dbReference>
<dbReference type="SMART" id="SM00562">
    <property type="entry name" value="NDK"/>
    <property type="match status" value="1"/>
</dbReference>
<dbReference type="PROSITE" id="PS51374">
    <property type="entry name" value="NDPK_LIKE"/>
    <property type="match status" value="1"/>
</dbReference>
<keyword evidence="11 18" id="KW-0418">Kinase</keyword>
<dbReference type="Gene3D" id="3.30.70.141">
    <property type="entry name" value="Nucleoside diphosphate kinase-like domain"/>
    <property type="match status" value="1"/>
</dbReference>
<evidence type="ECO:0000256" key="7">
    <source>
        <dbReference type="ARBA" id="ARBA00011643"/>
    </source>
</evidence>
<comment type="similarity">
    <text evidence="6 16 17">Belongs to the NDK family.</text>
</comment>
<dbReference type="PRINTS" id="PR01243">
    <property type="entry name" value="NUCDPKINASE"/>
</dbReference>
<feature type="binding site" evidence="16">
    <location>
        <position position="198"/>
    </location>
    <ligand>
        <name>ATP</name>
        <dbReference type="ChEBI" id="CHEBI:30616"/>
    </ligand>
</feature>
<dbReference type="InterPro" id="IPR023005">
    <property type="entry name" value="Nucleoside_diP_kinase_AS"/>
</dbReference>
<keyword evidence="19" id="KW-1133">Transmembrane helix</keyword>
<evidence type="ECO:0000256" key="12">
    <source>
        <dbReference type="ARBA" id="ARBA00022840"/>
    </source>
</evidence>
<feature type="binding site" evidence="16">
    <location>
        <position position="95"/>
    </location>
    <ligand>
        <name>ATP</name>
        <dbReference type="ChEBI" id="CHEBI:30616"/>
    </ligand>
</feature>
<dbReference type="SUPFAM" id="SSF54919">
    <property type="entry name" value="Nucleoside diphosphate kinase, NDK"/>
    <property type="match status" value="1"/>
</dbReference>
<keyword evidence="19" id="KW-0812">Transmembrane</keyword>
<dbReference type="GO" id="GO:0046872">
    <property type="term" value="F:metal ion binding"/>
    <property type="evidence" value="ECO:0007669"/>
    <property type="project" value="UniProtKB-KW"/>
</dbReference>
<evidence type="ECO:0000256" key="1">
    <source>
        <dbReference type="ARBA" id="ARBA00000082"/>
    </source>
</evidence>
<keyword evidence="14" id="KW-0546">Nucleotide metabolism</keyword>
<comment type="cofactor">
    <cofactor evidence="3">
        <name>Mg(2+)</name>
        <dbReference type="ChEBI" id="CHEBI:18420"/>
    </cofactor>
</comment>
<evidence type="ECO:0000256" key="8">
    <source>
        <dbReference type="ARBA" id="ARBA00022679"/>
    </source>
</evidence>
<dbReference type="PANTHER" id="PTHR11349">
    <property type="entry name" value="NUCLEOSIDE DIPHOSPHATE KINASE"/>
    <property type="match status" value="1"/>
</dbReference>
<evidence type="ECO:0000259" key="20">
    <source>
        <dbReference type="SMART" id="SM00562"/>
    </source>
</evidence>
<feature type="domain" description="Nucleoside diphosphate kinase-like" evidence="20">
    <location>
        <begin position="87"/>
        <end position="224"/>
    </location>
</feature>
<gene>
    <name evidence="21" type="ORF">FSB_LOCUS13354</name>
</gene>
<evidence type="ECO:0000256" key="10">
    <source>
        <dbReference type="ARBA" id="ARBA00022741"/>
    </source>
</evidence>
<organism evidence="21">
    <name type="scientific">Fagus sylvatica</name>
    <name type="common">Beechnut</name>
    <dbReference type="NCBI Taxonomy" id="28930"/>
    <lineage>
        <taxon>Eukaryota</taxon>
        <taxon>Viridiplantae</taxon>
        <taxon>Streptophyta</taxon>
        <taxon>Embryophyta</taxon>
        <taxon>Tracheophyta</taxon>
        <taxon>Spermatophyta</taxon>
        <taxon>Magnoliopsida</taxon>
        <taxon>eudicotyledons</taxon>
        <taxon>Gunneridae</taxon>
        <taxon>Pentapetalae</taxon>
        <taxon>rosids</taxon>
        <taxon>fabids</taxon>
        <taxon>Fagales</taxon>
        <taxon>Fagaceae</taxon>
        <taxon>Fagus</taxon>
    </lineage>
</organism>
<feature type="binding site" evidence="16">
    <location>
        <position position="143"/>
    </location>
    <ligand>
        <name>ATP</name>
        <dbReference type="ChEBI" id="CHEBI:30616"/>
    </ligand>
</feature>
<dbReference type="InterPro" id="IPR034907">
    <property type="entry name" value="NDK-like_dom"/>
</dbReference>
<comment type="subunit">
    <text evidence="7">Homohexamer.</text>
</comment>
<dbReference type="PROSITE" id="PS00469">
    <property type="entry name" value="NDPK"/>
    <property type="match status" value="1"/>
</dbReference>
<evidence type="ECO:0000256" key="2">
    <source>
        <dbReference type="ARBA" id="ARBA00000937"/>
    </source>
</evidence>
<dbReference type="NCBIfam" id="NF001908">
    <property type="entry name" value="PRK00668.1"/>
    <property type="match status" value="1"/>
</dbReference>
<feature type="binding site" evidence="16">
    <location>
        <position position="177"/>
    </location>
    <ligand>
        <name>ATP</name>
        <dbReference type="ChEBI" id="CHEBI:30616"/>
    </ligand>
</feature>
<proteinExistence type="inferred from homology"/>
<feature type="transmembrane region" description="Helical" evidence="19">
    <location>
        <begin position="266"/>
        <end position="284"/>
    </location>
</feature>
<comment type="function">
    <text evidence="15">Major role in the synthesis of nucleoside triphosphates other than ATP. The ATP gamma phosphate is transferred to the NDP beta phosphate via a ping-pong mechanism, using a phosphorylated active-site intermediate. Shows the highest specificity towards GDP.</text>
</comment>
<keyword evidence="19" id="KW-0472">Membrane</keyword>
<sequence>MSSQIFRSASKAARSILSSSKASRFYSEGRAVAAATAVSFNGKLPFLASNYGNAGSENASRRWISGALAVSAAAYTLQEQEAHAAELERTFIAIKPDGVQRGLISEIISRFERKGFKLVAVKIVIPSKDFAQKHYHDLKERPFFNGLCDFLSSGPVLAMVWEGEGVIKYGRKLIGATDPQKSEPGTIRGDLAVVVGRNIIHGSDGPETAKDEINLWFKPEELVNYTSNAEKLFLSDLPHQKFLTASSSFVLWHHRRKCWICVADMGLVWVGLPAWVWVCCWWCCRRGCVGLMVVLPAWVGGFDGGAVGVGVGLMVELPA</sequence>
<evidence type="ECO:0000256" key="16">
    <source>
        <dbReference type="PROSITE-ProRule" id="PRU00706"/>
    </source>
</evidence>
<dbReference type="HAMAP" id="MF_00451">
    <property type="entry name" value="NDP_kinase"/>
    <property type="match status" value="1"/>
</dbReference>
<evidence type="ECO:0000256" key="18">
    <source>
        <dbReference type="RuleBase" id="RU004013"/>
    </source>
</evidence>
<keyword evidence="9" id="KW-0479">Metal-binding</keyword>
<comment type="catalytic activity">
    <reaction evidence="2">
        <text>a ribonucleoside 5'-diphosphate + ATP = a ribonucleoside 5'-triphosphate + ADP</text>
        <dbReference type="Rhea" id="RHEA:18113"/>
        <dbReference type="ChEBI" id="CHEBI:30616"/>
        <dbReference type="ChEBI" id="CHEBI:57930"/>
        <dbReference type="ChEBI" id="CHEBI:61557"/>
        <dbReference type="ChEBI" id="CHEBI:456216"/>
        <dbReference type="EC" id="2.7.4.6"/>
    </reaction>
</comment>
<keyword evidence="12 18" id="KW-0067">ATP-binding</keyword>
<dbReference type="InterPro" id="IPR036850">
    <property type="entry name" value="NDK-like_dom_sf"/>
</dbReference>
<dbReference type="GO" id="GO:0006228">
    <property type="term" value="P:UTP biosynthetic process"/>
    <property type="evidence" value="ECO:0007669"/>
    <property type="project" value="InterPro"/>
</dbReference>
<evidence type="ECO:0000256" key="17">
    <source>
        <dbReference type="RuleBase" id="RU004011"/>
    </source>
</evidence>
<evidence type="ECO:0000256" key="15">
    <source>
        <dbReference type="ARBA" id="ARBA00058621"/>
    </source>
</evidence>
<dbReference type="GO" id="GO:0005758">
    <property type="term" value="C:mitochondrial intermembrane space"/>
    <property type="evidence" value="ECO:0007669"/>
    <property type="project" value="UniProtKB-SubCell"/>
</dbReference>
<evidence type="ECO:0000256" key="19">
    <source>
        <dbReference type="SAM" id="Phobius"/>
    </source>
</evidence>
<feature type="binding site" evidence="16">
    <location>
        <position position="188"/>
    </location>
    <ligand>
        <name>ATP</name>
        <dbReference type="ChEBI" id="CHEBI:30616"/>
    </ligand>
</feature>
<dbReference type="InterPro" id="IPR001564">
    <property type="entry name" value="Nucleoside_diP_kinase"/>
</dbReference>
<feature type="transmembrane region" description="Helical" evidence="19">
    <location>
        <begin position="291"/>
        <end position="315"/>
    </location>
</feature>
<dbReference type="GO" id="GO:0005524">
    <property type="term" value="F:ATP binding"/>
    <property type="evidence" value="ECO:0007669"/>
    <property type="project" value="UniProtKB-KW"/>
</dbReference>
<dbReference type="GO" id="GO:0004550">
    <property type="term" value="F:nucleoside diphosphate kinase activity"/>
    <property type="evidence" value="ECO:0007669"/>
    <property type="project" value="UniProtKB-EC"/>
</dbReference>
<keyword evidence="8 18" id="KW-0808">Transferase</keyword>
<evidence type="ECO:0000256" key="6">
    <source>
        <dbReference type="ARBA" id="ARBA00008142"/>
    </source>
</evidence>
<dbReference type="GO" id="GO:0006241">
    <property type="term" value="P:CTP biosynthetic process"/>
    <property type="evidence" value="ECO:0007669"/>
    <property type="project" value="InterPro"/>
</dbReference>
<evidence type="ECO:0000256" key="5">
    <source>
        <dbReference type="ARBA" id="ARBA00004569"/>
    </source>
</evidence>
<evidence type="ECO:0000256" key="4">
    <source>
        <dbReference type="ARBA" id="ARBA00004456"/>
    </source>
</evidence>
<feature type="active site" description="Pros-phosphohistidine intermediate" evidence="16">
    <location>
        <position position="201"/>
    </location>
</feature>
<evidence type="ECO:0000256" key="9">
    <source>
        <dbReference type="ARBA" id="ARBA00022723"/>
    </source>
</evidence>